<keyword evidence="1" id="KW-1133">Transmembrane helix</keyword>
<feature type="transmembrane region" description="Helical" evidence="1">
    <location>
        <begin position="195"/>
        <end position="216"/>
    </location>
</feature>
<name>A0A834IWK5_VESVU</name>
<dbReference type="EMBL" id="JACSEA010000025">
    <property type="protein sequence ID" value="KAF7378703.1"/>
    <property type="molecule type" value="Genomic_DNA"/>
</dbReference>
<feature type="transmembrane region" description="Helical" evidence="1">
    <location>
        <begin position="41"/>
        <end position="65"/>
    </location>
</feature>
<keyword evidence="1" id="KW-0812">Transmembrane</keyword>
<feature type="transmembrane region" description="Helical" evidence="1">
    <location>
        <begin position="101"/>
        <end position="121"/>
    </location>
</feature>
<accession>A0A834IWK5</accession>
<dbReference type="AlphaFoldDB" id="A0A834IWK5"/>
<protein>
    <submittedName>
        <fullName evidence="2">Uncharacterized protein</fullName>
    </submittedName>
</protein>
<keyword evidence="3" id="KW-1185">Reference proteome</keyword>
<keyword evidence="1" id="KW-0472">Membrane</keyword>
<evidence type="ECO:0000313" key="2">
    <source>
        <dbReference type="EMBL" id="KAF7378703.1"/>
    </source>
</evidence>
<evidence type="ECO:0000256" key="1">
    <source>
        <dbReference type="SAM" id="Phobius"/>
    </source>
</evidence>
<gene>
    <name evidence="2" type="ORF">HZH66_015490</name>
</gene>
<comment type="caution">
    <text evidence="2">The sequence shown here is derived from an EMBL/GenBank/DDBJ whole genome shotgun (WGS) entry which is preliminary data.</text>
</comment>
<evidence type="ECO:0000313" key="3">
    <source>
        <dbReference type="Proteomes" id="UP000614350"/>
    </source>
</evidence>
<reference evidence="2" key="1">
    <citation type="journal article" date="2020" name="G3 (Bethesda)">
        <title>High-Quality Assemblies for Three Invasive Social Wasps from the &lt;i&gt;Vespula&lt;/i&gt; Genus.</title>
        <authorList>
            <person name="Harrop T.W.R."/>
            <person name="Guhlin J."/>
            <person name="McLaughlin G.M."/>
            <person name="Permina E."/>
            <person name="Stockwell P."/>
            <person name="Gilligan J."/>
            <person name="Le Lec M.F."/>
            <person name="Gruber M.A.M."/>
            <person name="Quinn O."/>
            <person name="Lovegrove M."/>
            <person name="Duncan E.J."/>
            <person name="Remnant E.J."/>
            <person name="Van Eeckhoven J."/>
            <person name="Graham B."/>
            <person name="Knapp R.A."/>
            <person name="Langford K.W."/>
            <person name="Kronenberg Z."/>
            <person name="Press M.O."/>
            <person name="Eacker S.M."/>
            <person name="Wilson-Rankin E.E."/>
            <person name="Purcell J."/>
            <person name="Lester P.J."/>
            <person name="Dearden P.K."/>
        </authorList>
    </citation>
    <scope>NUCLEOTIDE SEQUENCE</scope>
    <source>
        <strain evidence="2">Marl-1</strain>
    </source>
</reference>
<organism evidence="2 3">
    <name type="scientific">Vespula vulgaris</name>
    <name type="common">Yellow jacket</name>
    <name type="synonym">Wasp</name>
    <dbReference type="NCBI Taxonomy" id="7454"/>
    <lineage>
        <taxon>Eukaryota</taxon>
        <taxon>Metazoa</taxon>
        <taxon>Ecdysozoa</taxon>
        <taxon>Arthropoda</taxon>
        <taxon>Hexapoda</taxon>
        <taxon>Insecta</taxon>
        <taxon>Pterygota</taxon>
        <taxon>Neoptera</taxon>
        <taxon>Endopterygota</taxon>
        <taxon>Hymenoptera</taxon>
        <taxon>Apocrita</taxon>
        <taxon>Aculeata</taxon>
        <taxon>Vespoidea</taxon>
        <taxon>Vespidae</taxon>
        <taxon>Vespinae</taxon>
        <taxon>Vespula</taxon>
    </lineage>
</organism>
<dbReference type="Proteomes" id="UP000614350">
    <property type="component" value="Unassembled WGS sequence"/>
</dbReference>
<sequence length="226" mass="26072">MIRIQKNDYFILITTDWVSDLFAVGIRTEGSSDHQIDGNNLAFFMFCNVLLQHIIAFYLYIIFLISPSAVRFLLYSLNVANETKLVLPVSLDDILKNQKNYHWAFFFECAFIFIISTIGIAHYSMFVLIVQHACALFNIVASRIEDGFKSNPLNLNDANHSIFAQECQIPFYSFSLKTQKMLPFMIMKSMMPCNLSMRGVIVLSNLHFAALMRMSFSYARIFYNSL</sequence>
<proteinExistence type="predicted"/>